<evidence type="ECO:0000313" key="2">
    <source>
        <dbReference type="Proteomes" id="UP000326509"/>
    </source>
</evidence>
<dbReference type="Proteomes" id="UP000326509">
    <property type="component" value="Unassembled WGS sequence"/>
</dbReference>
<protein>
    <submittedName>
        <fullName evidence="1">Uncharacterized protein</fullName>
    </submittedName>
</protein>
<dbReference type="OrthoDB" id="1778378at2"/>
<dbReference type="Gene3D" id="3.40.50.2000">
    <property type="entry name" value="Glycogen Phosphorylase B"/>
    <property type="match status" value="2"/>
</dbReference>
<name>A0A5J4J6P2_9FLAO</name>
<dbReference type="EMBL" id="BKCG01000006">
    <property type="protein sequence ID" value="GER60167.1"/>
    <property type="molecule type" value="Genomic_DNA"/>
</dbReference>
<proteinExistence type="predicted"/>
<dbReference type="AlphaFoldDB" id="A0A5J4J6P2"/>
<sequence length="366" mass="42460">MAKILFISTIKINDFDNFLGDISRKLSKQHEIWRYSILDCTLTDYSSGKEIIFSNSSSNFAMLKSIFKLKSNLKDVDYIHYHFINFYVVLVHILIFKYYNAIKYATFWGSDFAIANKKNYLLGIFFKGMNKIIFSNKVSLNSFSEIYPNLKNNLGIVKWPLGQLELQKNIVKVDRDIFEFDVPKGKQIVCVGTNGGKNQNHLKIIDELSKLNLAITENFFFLFPIGYPRNNEIYISEILSKLKESSLPHYQLDYTFHENTSLAHYRKMTDVMIQVQNNDMFSGAMQEAIFGGAKIITGSWLPYDILDDNNVLFFKIKDFSEMCSVFIRAINYEISNLEKQHNAEVIYSLSGWGAIKEQWFGLYKNG</sequence>
<accession>A0A5J4J6P2</accession>
<gene>
    <name evidence="1" type="ORF">ULMA_22750</name>
</gene>
<evidence type="ECO:0000313" key="1">
    <source>
        <dbReference type="EMBL" id="GER60167.1"/>
    </source>
</evidence>
<dbReference type="SUPFAM" id="SSF53756">
    <property type="entry name" value="UDP-Glycosyltransferase/glycogen phosphorylase"/>
    <property type="match status" value="1"/>
</dbReference>
<reference evidence="1 2" key="1">
    <citation type="submission" date="2019-08" db="EMBL/GenBank/DDBJ databases">
        <title>Draft genome sequence of Ulvibacter marinus type strain NBRC 109484.</title>
        <authorList>
            <person name="Kawano K."/>
            <person name="Ushijima N."/>
            <person name="Kihara M."/>
            <person name="Itoh H."/>
        </authorList>
    </citation>
    <scope>NUCLEOTIDE SEQUENCE [LARGE SCALE GENOMIC DNA]</scope>
    <source>
        <strain evidence="1 2">NBRC 109484</strain>
    </source>
</reference>
<keyword evidence="2" id="KW-1185">Reference proteome</keyword>
<dbReference type="RefSeq" id="WP_151674612.1">
    <property type="nucleotide sequence ID" value="NZ_BKCG01000006.1"/>
</dbReference>
<organism evidence="1 2">
    <name type="scientific">Patiriisocius marinus</name>
    <dbReference type="NCBI Taxonomy" id="1397112"/>
    <lineage>
        <taxon>Bacteria</taxon>
        <taxon>Pseudomonadati</taxon>
        <taxon>Bacteroidota</taxon>
        <taxon>Flavobacteriia</taxon>
        <taxon>Flavobacteriales</taxon>
        <taxon>Flavobacteriaceae</taxon>
        <taxon>Patiriisocius</taxon>
    </lineage>
</organism>
<comment type="caution">
    <text evidence="1">The sequence shown here is derived from an EMBL/GenBank/DDBJ whole genome shotgun (WGS) entry which is preliminary data.</text>
</comment>